<keyword evidence="2" id="KW-0238">DNA-binding</keyword>
<organism evidence="5 6">
    <name type="scientific">Paracholeplasma manati</name>
    <dbReference type="NCBI Taxonomy" id="591373"/>
    <lineage>
        <taxon>Bacteria</taxon>
        <taxon>Bacillati</taxon>
        <taxon>Mycoplasmatota</taxon>
        <taxon>Mollicutes</taxon>
        <taxon>Acholeplasmatales</taxon>
        <taxon>Acholeplasmataceae</taxon>
        <taxon>Paracholeplasma</taxon>
    </lineage>
</organism>
<dbReference type="InterPro" id="IPR011991">
    <property type="entry name" value="ArsR-like_HTH"/>
</dbReference>
<dbReference type="PROSITE" id="PS50987">
    <property type="entry name" value="HTH_ARSR_2"/>
    <property type="match status" value="1"/>
</dbReference>
<evidence type="ECO:0000313" key="5">
    <source>
        <dbReference type="EMBL" id="MCV2232351.1"/>
    </source>
</evidence>
<name>A0ABT2Y6I0_9MOLU</name>
<dbReference type="InterPro" id="IPR036390">
    <property type="entry name" value="WH_DNA-bd_sf"/>
</dbReference>
<gene>
    <name evidence="5" type="ORF">N7548_05860</name>
</gene>
<accession>A0ABT2Y6I0</accession>
<keyword evidence="1" id="KW-0805">Transcription regulation</keyword>
<evidence type="ECO:0000313" key="6">
    <source>
        <dbReference type="Proteomes" id="UP001177160"/>
    </source>
</evidence>
<dbReference type="Gene3D" id="1.10.10.10">
    <property type="entry name" value="Winged helix-like DNA-binding domain superfamily/Winged helix DNA-binding domain"/>
    <property type="match status" value="1"/>
</dbReference>
<dbReference type="PANTHER" id="PTHR33154:SF18">
    <property type="entry name" value="ARSENICAL RESISTANCE OPERON REPRESSOR"/>
    <property type="match status" value="1"/>
</dbReference>
<dbReference type="PANTHER" id="PTHR33154">
    <property type="entry name" value="TRANSCRIPTIONAL REGULATOR, ARSR FAMILY"/>
    <property type="match status" value="1"/>
</dbReference>
<feature type="domain" description="HTH arsR-type" evidence="4">
    <location>
        <begin position="1"/>
        <end position="91"/>
    </location>
</feature>
<keyword evidence="3" id="KW-0804">Transcription</keyword>
<evidence type="ECO:0000259" key="4">
    <source>
        <dbReference type="PROSITE" id="PS50987"/>
    </source>
</evidence>
<evidence type="ECO:0000256" key="3">
    <source>
        <dbReference type="ARBA" id="ARBA00023163"/>
    </source>
</evidence>
<dbReference type="SUPFAM" id="SSF46785">
    <property type="entry name" value="Winged helix' DNA-binding domain"/>
    <property type="match status" value="1"/>
</dbReference>
<keyword evidence="6" id="KW-1185">Reference proteome</keyword>
<sequence>MEQSIDQVFKALGDPIRIQIVDTLAKGSVCACKLLEQFQITQPTLSFHMKILVSSGLVEAIKQGKWVFYELKHDVLKHIRHYAFQLESTKQNHIAICSCK</sequence>
<dbReference type="InterPro" id="IPR051081">
    <property type="entry name" value="HTH_MetalResp_TranReg"/>
</dbReference>
<comment type="caution">
    <text evidence="5">The sequence shown here is derived from an EMBL/GenBank/DDBJ whole genome shotgun (WGS) entry which is preliminary data.</text>
</comment>
<dbReference type="InterPro" id="IPR001845">
    <property type="entry name" value="HTH_ArsR_DNA-bd_dom"/>
</dbReference>
<evidence type="ECO:0000256" key="1">
    <source>
        <dbReference type="ARBA" id="ARBA00023015"/>
    </source>
</evidence>
<proteinExistence type="predicted"/>
<evidence type="ECO:0000256" key="2">
    <source>
        <dbReference type="ARBA" id="ARBA00023125"/>
    </source>
</evidence>
<dbReference type="SMART" id="SM00418">
    <property type="entry name" value="HTH_ARSR"/>
    <property type="match status" value="1"/>
</dbReference>
<reference evidence="5" key="1">
    <citation type="submission" date="2022-09" db="EMBL/GenBank/DDBJ databases">
        <title>Novel Mycoplasma species identified in domestic and wild animals.</title>
        <authorList>
            <person name="Volokhov D.V."/>
            <person name="Furtak V.A."/>
            <person name="Zagorodnyaya T.A."/>
        </authorList>
    </citation>
    <scope>NUCLEOTIDE SEQUENCE</scope>
    <source>
        <strain evidence="5">Oakley</strain>
    </source>
</reference>
<dbReference type="RefSeq" id="WP_263608541.1">
    <property type="nucleotide sequence ID" value="NZ_JAOVQM010000004.1"/>
</dbReference>
<dbReference type="NCBIfam" id="NF033788">
    <property type="entry name" value="HTH_metalloreg"/>
    <property type="match status" value="1"/>
</dbReference>
<dbReference type="CDD" id="cd00090">
    <property type="entry name" value="HTH_ARSR"/>
    <property type="match status" value="1"/>
</dbReference>
<dbReference type="Proteomes" id="UP001177160">
    <property type="component" value="Unassembled WGS sequence"/>
</dbReference>
<dbReference type="InterPro" id="IPR036388">
    <property type="entry name" value="WH-like_DNA-bd_sf"/>
</dbReference>
<protein>
    <submittedName>
        <fullName evidence="5">Metalloregulator ArsR/SmtB family transcription factor</fullName>
    </submittedName>
</protein>
<dbReference type="Pfam" id="PF01022">
    <property type="entry name" value="HTH_5"/>
    <property type="match status" value="1"/>
</dbReference>
<dbReference type="PRINTS" id="PR00778">
    <property type="entry name" value="HTHARSR"/>
</dbReference>
<dbReference type="EMBL" id="JAOVQM010000004">
    <property type="protein sequence ID" value="MCV2232351.1"/>
    <property type="molecule type" value="Genomic_DNA"/>
</dbReference>